<accession>A0A2Z4GDG3</accession>
<keyword evidence="3" id="KW-0274">FAD</keyword>
<dbReference type="SUPFAM" id="SSF51905">
    <property type="entry name" value="FAD/NAD(P)-binding domain"/>
    <property type="match status" value="1"/>
</dbReference>
<dbReference type="AlphaFoldDB" id="A0A2Z4GDG3"/>
<dbReference type="PANTHER" id="PTHR46091:SF3">
    <property type="entry name" value="AMINE OXIDASE DOMAIN-CONTAINING PROTEIN"/>
    <property type="match status" value="1"/>
</dbReference>
<dbReference type="Proteomes" id="UP000249873">
    <property type="component" value="Chromosome"/>
</dbReference>
<protein>
    <submittedName>
        <fullName evidence="6">All-trans-retinol 13,14-reductase</fullName>
    </submittedName>
</protein>
<dbReference type="RefSeq" id="WP_111372350.1">
    <property type="nucleotide sequence ID" value="NZ_CP029480.1"/>
</dbReference>
<sequence>MAKFDYVIIGSGLGGLECAYILSKEGFSVCVLEKNRQLGGSLQIFVRDKAIFDTGVHYLGGLEAGQNLNQFFKYFEIMDKLNLHKMDENGFDRISFDNDPKEYKHAQGYENFVEQLAVDFPEERGAIELYAEKIREVCDYFPMYRLREANTDGGLGVKYLDVNAKDFIASITENKKLQMVLAGSNPLYAGDGEKTPLYVHALVVNTYIESSYKCIDGGSQIERHLTKNVKKLGGVVRNYAEVVEIVEKDGKVQYVLLADGEKVEGENFISNIHPANTMKMLVSNRIKKAYRGRVENLKNSSSAFVLDVVLKPGTFKYKNYNYYHFSREDVWHSVNVKGEMWPDSYCVFVPRSSKPTEYADSLTVLSYMKFEEVAQWQDTFSTIPHARESRGQGYEDFKKQRAEKLLDVIYKRIPELRNCVKSFTAGTPLTYRDYIGTDDGSLYGISKDYNEPLKTFISPTTKIPNLFFTGQNLNMHGILGVTVGAVRTCEAILGQDYLIKKINQC</sequence>
<gene>
    <name evidence="6" type="ORF">DJ013_13670</name>
</gene>
<evidence type="ECO:0000256" key="1">
    <source>
        <dbReference type="ARBA" id="ARBA00022630"/>
    </source>
</evidence>
<dbReference type="OrthoDB" id="9789960at2"/>
<evidence type="ECO:0000256" key="4">
    <source>
        <dbReference type="ARBA" id="ARBA00022857"/>
    </source>
</evidence>
<keyword evidence="5" id="KW-0520">NAD</keyword>
<proteinExistence type="predicted"/>
<keyword evidence="4" id="KW-0521">NADP</keyword>
<evidence type="ECO:0000256" key="2">
    <source>
        <dbReference type="ARBA" id="ARBA00022729"/>
    </source>
</evidence>
<keyword evidence="7" id="KW-1185">Reference proteome</keyword>
<dbReference type="Pfam" id="PF13450">
    <property type="entry name" value="NAD_binding_8"/>
    <property type="match status" value="1"/>
</dbReference>
<dbReference type="Gene3D" id="3.50.50.60">
    <property type="entry name" value="FAD/NAD(P)-binding domain"/>
    <property type="match status" value="2"/>
</dbReference>
<organism evidence="6 7">
    <name type="scientific">Arcticibacterium luteifluviistationis</name>
    <dbReference type="NCBI Taxonomy" id="1784714"/>
    <lineage>
        <taxon>Bacteria</taxon>
        <taxon>Pseudomonadati</taxon>
        <taxon>Bacteroidota</taxon>
        <taxon>Cytophagia</taxon>
        <taxon>Cytophagales</taxon>
        <taxon>Leadbetterellaceae</taxon>
        <taxon>Arcticibacterium</taxon>
    </lineage>
</organism>
<dbReference type="InterPro" id="IPR036188">
    <property type="entry name" value="FAD/NAD-bd_sf"/>
</dbReference>
<keyword evidence="2" id="KW-0732">Signal</keyword>
<dbReference type="InterPro" id="IPR052206">
    <property type="entry name" value="Retinol_saturase"/>
</dbReference>
<reference evidence="6 7" key="1">
    <citation type="submission" date="2018-05" db="EMBL/GenBank/DDBJ databases">
        <title>Complete genome sequence of Arcticibacterium luteifluviistationis SM1504T, a cytophagaceae bacterium isolated from Arctic surface seawater.</title>
        <authorList>
            <person name="Li Y."/>
            <person name="Qin Q.-L."/>
        </authorList>
    </citation>
    <scope>NUCLEOTIDE SEQUENCE [LARGE SCALE GENOMIC DNA]</scope>
    <source>
        <strain evidence="6 7">SM1504</strain>
    </source>
</reference>
<evidence type="ECO:0000256" key="3">
    <source>
        <dbReference type="ARBA" id="ARBA00022827"/>
    </source>
</evidence>
<dbReference type="PANTHER" id="PTHR46091">
    <property type="entry name" value="BLR7054 PROTEIN"/>
    <property type="match status" value="1"/>
</dbReference>
<evidence type="ECO:0000313" key="7">
    <source>
        <dbReference type="Proteomes" id="UP000249873"/>
    </source>
</evidence>
<evidence type="ECO:0000313" key="6">
    <source>
        <dbReference type="EMBL" id="AWV99157.1"/>
    </source>
</evidence>
<keyword evidence="1" id="KW-0285">Flavoprotein</keyword>
<dbReference type="EMBL" id="CP029480">
    <property type="protein sequence ID" value="AWV99157.1"/>
    <property type="molecule type" value="Genomic_DNA"/>
</dbReference>
<name>A0A2Z4GDG3_9BACT</name>
<evidence type="ECO:0000256" key="5">
    <source>
        <dbReference type="ARBA" id="ARBA00023027"/>
    </source>
</evidence>
<dbReference type="KEGG" id="als:DJ013_13670"/>